<keyword evidence="6" id="KW-0833">Ubl conjugation pathway</keyword>
<evidence type="ECO:0000313" key="13">
    <source>
        <dbReference type="EMBL" id="PAV19466.1"/>
    </source>
</evidence>
<dbReference type="STRING" id="2282107.A0A286UIL9"/>
<dbReference type="Pfam" id="PF13639">
    <property type="entry name" value="zf-RING_2"/>
    <property type="match status" value="1"/>
</dbReference>
<dbReference type="InterPro" id="IPR001841">
    <property type="entry name" value="Znf_RING"/>
</dbReference>
<dbReference type="PROSITE" id="PS50089">
    <property type="entry name" value="ZF_RING_2"/>
    <property type="match status" value="1"/>
</dbReference>
<feature type="domain" description="RING-type" evidence="11">
    <location>
        <begin position="430"/>
        <end position="478"/>
    </location>
</feature>
<dbReference type="OrthoDB" id="1431934at2759"/>
<dbReference type="Proteomes" id="UP000217199">
    <property type="component" value="Unassembled WGS sequence"/>
</dbReference>
<feature type="region of interest" description="Disordered" evidence="10">
    <location>
        <begin position="339"/>
        <end position="395"/>
    </location>
</feature>
<evidence type="ECO:0000256" key="6">
    <source>
        <dbReference type="ARBA" id="ARBA00022786"/>
    </source>
</evidence>
<dbReference type="GO" id="GO:0016740">
    <property type="term" value="F:transferase activity"/>
    <property type="evidence" value="ECO:0007669"/>
    <property type="project" value="UniProtKB-KW"/>
</dbReference>
<dbReference type="Gene3D" id="3.30.40.10">
    <property type="entry name" value="Zinc/RING finger domain, C3HC4 (zinc finger)"/>
    <property type="match status" value="1"/>
</dbReference>
<evidence type="ECO:0000256" key="9">
    <source>
        <dbReference type="SAM" id="Coils"/>
    </source>
</evidence>
<keyword evidence="14" id="KW-1185">Reference proteome</keyword>
<keyword evidence="4" id="KW-0677">Repeat</keyword>
<keyword evidence="7" id="KW-0862">Zinc</keyword>
<feature type="compositionally biased region" description="Polar residues" evidence="10">
    <location>
        <begin position="341"/>
        <end position="360"/>
    </location>
</feature>
<dbReference type="CDD" id="cd14686">
    <property type="entry name" value="bZIP"/>
    <property type="match status" value="1"/>
</dbReference>
<dbReference type="PANTHER" id="PTHR22770">
    <property type="entry name" value="UBIQUITIN CONJUGATING ENZYME 7 INTERACTING PROTEIN-RELATED"/>
    <property type="match status" value="1"/>
</dbReference>
<dbReference type="InterPro" id="IPR017907">
    <property type="entry name" value="Znf_RING_CS"/>
</dbReference>
<evidence type="ECO:0000313" key="14">
    <source>
        <dbReference type="Proteomes" id="UP000217199"/>
    </source>
</evidence>
<dbReference type="Gene3D" id="1.20.120.1750">
    <property type="match status" value="1"/>
</dbReference>
<evidence type="ECO:0000256" key="1">
    <source>
        <dbReference type="ARBA" id="ARBA00004906"/>
    </source>
</evidence>
<feature type="compositionally biased region" description="Low complexity" evidence="10">
    <location>
        <begin position="364"/>
        <end position="385"/>
    </location>
</feature>
<sequence>MVLDAFLRQNKHVASESTSTCAADVLRNIKEGARFKDYTCTYAGTSQYADGFSSSACGLVTMNFIQQILTLEADGASGDTLASKLMQKEFQEEIMSISTFWPADVHLEIDEVYKTPLYTALLHHVHTSFGKAGKDMFRHMIKRMDMYCHPPDGKPRSCAIAITRPPEIVSCLKIFHPKRDFLVILDSHARPSHPNGAAIVFCESSSTAARYLADLFKVDDNLFSPDSGLQWQAELLAHVSGNFFVSSRRDLQMSLDAKTVLREANCSSLLERTQVKELESQNRYKEEENKRLQKEVDQLEDQLKAARTENDRKQDEIKKLKDRVAQMEEDFKTVLYKKTHSPGSLTGNRKPTTAGSQTFYTKGGPSYSSRVSSFSSSLSKEAQSSGTKGKQSMSDHELAQLMQAEFDNEDRQLSAQMQQLSEMKQPTFDCGICFETYPLDDKTQLQGCKHLFCRDCIRNYVSSKLQERKYPLSCPACSANPGDGNPGRVDESLIHQIGVTESAYKIFNELQITKFSVAMDCRRCGQGAFIDKDEFQRTKIIFCPFPNCGYSWCKDCHQEVALSEDSYIHSCDGSEEIMQLMDKKGWRHCPGCRTPTEKTEGCNHMTCPSPDVIVISAIDAES</sequence>
<feature type="domain" description="RING-type" evidence="12">
    <location>
        <begin position="426"/>
        <end position="622"/>
    </location>
</feature>
<reference evidence="13 14" key="1">
    <citation type="journal article" date="2017" name="Mol. Ecol.">
        <title>Comparative and population genomic landscape of Phellinus noxius: A hypervariable fungus causing root rot in trees.</title>
        <authorList>
            <person name="Chung C.L."/>
            <person name="Lee T.J."/>
            <person name="Akiba M."/>
            <person name="Lee H.H."/>
            <person name="Kuo T.H."/>
            <person name="Liu D."/>
            <person name="Ke H.M."/>
            <person name="Yokoi T."/>
            <person name="Roa M.B."/>
            <person name="Lu M.J."/>
            <person name="Chang Y.Y."/>
            <person name="Ann P.J."/>
            <person name="Tsai J.N."/>
            <person name="Chen C.Y."/>
            <person name="Tzean S.S."/>
            <person name="Ota Y."/>
            <person name="Hattori T."/>
            <person name="Sahashi N."/>
            <person name="Liou R.F."/>
            <person name="Kikuchi T."/>
            <person name="Tsai I.J."/>
        </authorList>
    </citation>
    <scope>NUCLEOTIDE SEQUENCE [LARGE SCALE GENOMIC DNA]</scope>
    <source>
        <strain evidence="13 14">FFPRI411160</strain>
    </source>
</reference>
<protein>
    <submittedName>
        <fullName evidence="13">Zinc C3HC4 type (RING finger)</fullName>
    </submittedName>
</protein>
<feature type="coiled-coil region" evidence="9">
    <location>
        <begin position="270"/>
        <end position="330"/>
    </location>
</feature>
<dbReference type="SUPFAM" id="SSF57850">
    <property type="entry name" value="RING/U-box"/>
    <property type="match status" value="2"/>
</dbReference>
<dbReference type="InterPro" id="IPR013083">
    <property type="entry name" value="Znf_RING/FYVE/PHD"/>
</dbReference>
<dbReference type="InterPro" id="IPR051628">
    <property type="entry name" value="LUBAC_E3_Ligases"/>
</dbReference>
<organism evidence="13 14">
    <name type="scientific">Pyrrhoderma noxium</name>
    <dbReference type="NCBI Taxonomy" id="2282107"/>
    <lineage>
        <taxon>Eukaryota</taxon>
        <taxon>Fungi</taxon>
        <taxon>Dikarya</taxon>
        <taxon>Basidiomycota</taxon>
        <taxon>Agaricomycotina</taxon>
        <taxon>Agaricomycetes</taxon>
        <taxon>Hymenochaetales</taxon>
        <taxon>Hymenochaetaceae</taxon>
        <taxon>Pyrrhoderma</taxon>
    </lineage>
</organism>
<dbReference type="PROSITE" id="PS00518">
    <property type="entry name" value="ZF_RING_1"/>
    <property type="match status" value="1"/>
</dbReference>
<evidence type="ECO:0000256" key="10">
    <source>
        <dbReference type="SAM" id="MobiDB-lite"/>
    </source>
</evidence>
<accession>A0A286UIL9</accession>
<evidence type="ECO:0000256" key="8">
    <source>
        <dbReference type="PROSITE-ProRule" id="PRU00175"/>
    </source>
</evidence>
<dbReference type="AlphaFoldDB" id="A0A286UIL9"/>
<proteinExistence type="predicted"/>
<evidence type="ECO:0000256" key="7">
    <source>
        <dbReference type="ARBA" id="ARBA00022833"/>
    </source>
</evidence>
<dbReference type="CDD" id="cd22584">
    <property type="entry name" value="Rcat_RBR_unk"/>
    <property type="match status" value="1"/>
</dbReference>
<dbReference type="PROSITE" id="PS51873">
    <property type="entry name" value="TRIAD"/>
    <property type="match status" value="1"/>
</dbReference>
<keyword evidence="9" id="KW-0175">Coiled coil</keyword>
<name>A0A286UIL9_9AGAM</name>
<dbReference type="InterPro" id="IPR044066">
    <property type="entry name" value="TRIAD_supradom"/>
</dbReference>
<dbReference type="InParanoid" id="A0A286UIL9"/>
<evidence type="ECO:0000259" key="12">
    <source>
        <dbReference type="PROSITE" id="PS51873"/>
    </source>
</evidence>
<comment type="caution">
    <text evidence="13">The sequence shown here is derived from an EMBL/GenBank/DDBJ whole genome shotgun (WGS) entry which is preliminary data.</text>
</comment>
<keyword evidence="3" id="KW-0479">Metal-binding</keyword>
<gene>
    <name evidence="13" type="ORF">PNOK_0440000</name>
</gene>
<dbReference type="EMBL" id="NBII01000004">
    <property type="protein sequence ID" value="PAV19466.1"/>
    <property type="molecule type" value="Genomic_DNA"/>
</dbReference>
<dbReference type="GO" id="GO:0008270">
    <property type="term" value="F:zinc ion binding"/>
    <property type="evidence" value="ECO:0007669"/>
    <property type="project" value="UniProtKB-KW"/>
</dbReference>
<evidence type="ECO:0000256" key="3">
    <source>
        <dbReference type="ARBA" id="ARBA00022723"/>
    </source>
</evidence>
<evidence type="ECO:0000256" key="4">
    <source>
        <dbReference type="ARBA" id="ARBA00022737"/>
    </source>
</evidence>
<evidence type="ECO:0000256" key="5">
    <source>
        <dbReference type="ARBA" id="ARBA00022771"/>
    </source>
</evidence>
<dbReference type="SMART" id="SM00184">
    <property type="entry name" value="RING"/>
    <property type="match status" value="1"/>
</dbReference>
<keyword evidence="2" id="KW-0808">Transferase</keyword>
<evidence type="ECO:0000256" key="2">
    <source>
        <dbReference type="ARBA" id="ARBA00022679"/>
    </source>
</evidence>
<comment type="pathway">
    <text evidence="1">Protein modification; protein ubiquitination.</text>
</comment>
<evidence type="ECO:0000259" key="11">
    <source>
        <dbReference type="PROSITE" id="PS50089"/>
    </source>
</evidence>
<keyword evidence="5 8" id="KW-0863">Zinc-finger</keyword>